<reference evidence="3" key="1">
    <citation type="submission" date="2022-07" db="EMBL/GenBank/DDBJ databases">
        <title>Phylogenomic reconstructions and comparative analyses of Kickxellomycotina fungi.</title>
        <authorList>
            <person name="Reynolds N.K."/>
            <person name="Stajich J.E."/>
            <person name="Barry K."/>
            <person name="Grigoriev I.V."/>
            <person name="Crous P."/>
            <person name="Smith M.E."/>
        </authorList>
    </citation>
    <scope>NUCLEOTIDE SEQUENCE</scope>
    <source>
        <strain evidence="3">NBRC 100468</strain>
    </source>
</reference>
<sequence length="115" mass="12664">KDGLSNLIEFRTFFTGPIPQGNGGKTGAPTLTTTENDPFGSLKIANTIGGQTYIGRPHFESLVGHIGSLHPDSKLGIFYCGPKSLRTELRVIAHRWDSQLNKSQKTKIDFHAEHF</sequence>
<dbReference type="InterPro" id="IPR039261">
    <property type="entry name" value="FNR_nucleotide-bd"/>
</dbReference>
<dbReference type="InterPro" id="IPR013121">
    <property type="entry name" value="Fe_red_NAD-bd_6"/>
</dbReference>
<evidence type="ECO:0000313" key="3">
    <source>
        <dbReference type="EMBL" id="KAJ1911426.1"/>
    </source>
</evidence>
<dbReference type="GO" id="GO:0016491">
    <property type="term" value="F:oxidoreductase activity"/>
    <property type="evidence" value="ECO:0007669"/>
    <property type="project" value="UniProtKB-KW"/>
</dbReference>
<evidence type="ECO:0000259" key="2">
    <source>
        <dbReference type="Pfam" id="PF08030"/>
    </source>
</evidence>
<name>A0A9W8DP05_9FUNG</name>
<proteinExistence type="predicted"/>
<evidence type="ECO:0000256" key="1">
    <source>
        <dbReference type="ARBA" id="ARBA00023002"/>
    </source>
</evidence>
<dbReference type="Pfam" id="PF08030">
    <property type="entry name" value="NAD_binding_6"/>
    <property type="match status" value="1"/>
</dbReference>
<dbReference type="AlphaFoldDB" id="A0A9W8DP05"/>
<dbReference type="OrthoDB" id="167398at2759"/>
<keyword evidence="1" id="KW-0560">Oxidoreductase</keyword>
<keyword evidence="4" id="KW-1185">Reference proteome</keyword>
<evidence type="ECO:0000313" key="4">
    <source>
        <dbReference type="Proteomes" id="UP001150538"/>
    </source>
</evidence>
<feature type="domain" description="Ferric reductase NAD binding" evidence="2">
    <location>
        <begin position="46"/>
        <end position="92"/>
    </location>
</feature>
<protein>
    <recommendedName>
        <fullName evidence="2">Ferric reductase NAD binding domain-containing protein</fullName>
    </recommendedName>
</protein>
<organism evidence="3 4">
    <name type="scientific">Mycoemilia scoparia</name>
    <dbReference type="NCBI Taxonomy" id="417184"/>
    <lineage>
        <taxon>Eukaryota</taxon>
        <taxon>Fungi</taxon>
        <taxon>Fungi incertae sedis</taxon>
        <taxon>Zoopagomycota</taxon>
        <taxon>Kickxellomycotina</taxon>
        <taxon>Kickxellomycetes</taxon>
        <taxon>Kickxellales</taxon>
        <taxon>Kickxellaceae</taxon>
        <taxon>Mycoemilia</taxon>
    </lineage>
</organism>
<comment type="caution">
    <text evidence="3">The sequence shown here is derived from an EMBL/GenBank/DDBJ whole genome shotgun (WGS) entry which is preliminary data.</text>
</comment>
<accession>A0A9W8DP05</accession>
<dbReference type="Gene3D" id="3.40.50.80">
    <property type="entry name" value="Nucleotide-binding domain of ferredoxin-NADP reductase (FNR) module"/>
    <property type="match status" value="1"/>
</dbReference>
<feature type="non-terminal residue" evidence="3">
    <location>
        <position position="1"/>
    </location>
</feature>
<dbReference type="EMBL" id="JANBPU010000450">
    <property type="protein sequence ID" value="KAJ1911426.1"/>
    <property type="molecule type" value="Genomic_DNA"/>
</dbReference>
<dbReference type="Proteomes" id="UP001150538">
    <property type="component" value="Unassembled WGS sequence"/>
</dbReference>
<gene>
    <name evidence="3" type="ORF">H4219_005943</name>
</gene>